<gene>
    <name evidence="2" type="ORF">COT65_00570</name>
</gene>
<protein>
    <submittedName>
        <fullName evidence="2">Iron-sulfur cluster assembly scaffold protein</fullName>
    </submittedName>
</protein>
<sequence length="125" mass="13509">MYSPKVLEHIKNPQNMGEIKDADGVATVGNPTCGDIMRFFIKIEKKDGQEYLKDIKFQTLGCGAAIATSSMITVLAKGKTLAEAEKISQQGLADAVGGLPPVKMHCSVLAADALKQAIENYRRKK</sequence>
<comment type="caution">
    <text evidence="2">The sequence shown here is derived from an EMBL/GenBank/DDBJ whole genome shotgun (WGS) entry which is preliminary data.</text>
</comment>
<dbReference type="Pfam" id="PF01592">
    <property type="entry name" value="NifU_N"/>
    <property type="match status" value="1"/>
</dbReference>
<evidence type="ECO:0000259" key="1">
    <source>
        <dbReference type="Pfam" id="PF01592"/>
    </source>
</evidence>
<dbReference type="PANTHER" id="PTHR10093">
    <property type="entry name" value="IRON-SULFUR CLUSTER ASSEMBLY ENZYME NIFU HOMOLOG"/>
    <property type="match status" value="1"/>
</dbReference>
<dbReference type="CDD" id="cd06664">
    <property type="entry name" value="IscU_like"/>
    <property type="match status" value="1"/>
</dbReference>
<dbReference type="Proteomes" id="UP000230033">
    <property type="component" value="Unassembled WGS sequence"/>
</dbReference>
<dbReference type="GO" id="GO:0005506">
    <property type="term" value="F:iron ion binding"/>
    <property type="evidence" value="ECO:0007669"/>
    <property type="project" value="InterPro"/>
</dbReference>
<reference evidence="3" key="1">
    <citation type="submission" date="2017-09" db="EMBL/GenBank/DDBJ databases">
        <title>Depth-based differentiation of microbial function through sediment-hosted aquifers and enrichment of novel symbionts in the deep terrestrial subsurface.</title>
        <authorList>
            <person name="Probst A.J."/>
            <person name="Ladd B."/>
            <person name="Jarett J.K."/>
            <person name="Geller-Mcgrath D.E."/>
            <person name="Sieber C.M.K."/>
            <person name="Emerson J.B."/>
            <person name="Anantharaman K."/>
            <person name="Thomas B.C."/>
            <person name="Malmstrom R."/>
            <person name="Stieglmeier M."/>
            <person name="Klingl A."/>
            <person name="Woyke T."/>
            <person name="Ryan C.M."/>
            <person name="Banfield J.F."/>
        </authorList>
    </citation>
    <scope>NUCLEOTIDE SEQUENCE [LARGE SCALE GENOMIC DNA]</scope>
</reference>
<feature type="domain" description="NIF system FeS cluster assembly NifU N-terminal" evidence="1">
    <location>
        <begin position="1"/>
        <end position="125"/>
    </location>
</feature>
<proteinExistence type="predicted"/>
<organism evidence="2 3">
    <name type="scientific">Candidatus Shapirobacteria bacterium CG09_land_8_20_14_0_10_47_13</name>
    <dbReference type="NCBI Taxonomy" id="1974481"/>
    <lineage>
        <taxon>Bacteria</taxon>
        <taxon>Candidatus Shapironibacteriota</taxon>
    </lineage>
</organism>
<dbReference type="GO" id="GO:0051536">
    <property type="term" value="F:iron-sulfur cluster binding"/>
    <property type="evidence" value="ECO:0007669"/>
    <property type="project" value="InterPro"/>
</dbReference>
<evidence type="ECO:0000313" key="3">
    <source>
        <dbReference type="Proteomes" id="UP000230033"/>
    </source>
</evidence>
<accession>A0A2H0WNB6</accession>
<dbReference type="GO" id="GO:0016226">
    <property type="term" value="P:iron-sulfur cluster assembly"/>
    <property type="evidence" value="ECO:0007669"/>
    <property type="project" value="InterPro"/>
</dbReference>
<name>A0A2H0WNB6_9BACT</name>
<dbReference type="EMBL" id="PEZJ01000007">
    <property type="protein sequence ID" value="PIS14140.1"/>
    <property type="molecule type" value="Genomic_DNA"/>
</dbReference>
<dbReference type="AlphaFoldDB" id="A0A2H0WNB6"/>
<dbReference type="Gene3D" id="3.90.1010.10">
    <property type="match status" value="1"/>
</dbReference>
<dbReference type="SUPFAM" id="SSF82649">
    <property type="entry name" value="SufE/NifU"/>
    <property type="match status" value="1"/>
</dbReference>
<evidence type="ECO:0000313" key="2">
    <source>
        <dbReference type="EMBL" id="PIS14140.1"/>
    </source>
</evidence>
<dbReference type="InterPro" id="IPR002871">
    <property type="entry name" value="NIF_FeS_clus_asmbl_NifU_N"/>
</dbReference>